<evidence type="ECO:0000256" key="1">
    <source>
        <dbReference type="ARBA" id="ARBA00023054"/>
    </source>
</evidence>
<dbReference type="PANTHER" id="PTHR15917:SF2">
    <property type="match status" value="1"/>
</dbReference>
<evidence type="ECO:0000313" key="6">
    <source>
        <dbReference type="RefSeq" id="XP_035663264.1"/>
    </source>
</evidence>
<dbReference type="AlphaFoldDB" id="A0A9J7HP75"/>
<reference evidence="4" key="1">
    <citation type="journal article" date="2020" name="Nat. Ecol. Evol.">
        <title>Deeply conserved synteny resolves early events in vertebrate evolution.</title>
        <authorList>
            <person name="Simakov O."/>
            <person name="Marletaz F."/>
            <person name="Yue J.X."/>
            <person name="O'Connell B."/>
            <person name="Jenkins J."/>
            <person name="Brandt A."/>
            <person name="Calef R."/>
            <person name="Tung C.H."/>
            <person name="Huang T.K."/>
            <person name="Schmutz J."/>
            <person name="Satoh N."/>
            <person name="Yu J.K."/>
            <person name="Putnam N.H."/>
            <person name="Green R.E."/>
            <person name="Rokhsar D.S."/>
        </authorList>
    </citation>
    <scope>NUCLEOTIDE SEQUENCE [LARGE SCALE GENOMIC DNA]</scope>
    <source>
        <strain evidence="4">S238N-H82</strain>
    </source>
</reference>
<evidence type="ECO:0000313" key="4">
    <source>
        <dbReference type="Proteomes" id="UP000001554"/>
    </source>
</evidence>
<proteinExistence type="predicted"/>
<dbReference type="InterPro" id="IPR027997">
    <property type="entry name" value="Largen/INSYN1"/>
</dbReference>
<feature type="coiled-coil region" evidence="2">
    <location>
        <begin position="10"/>
        <end position="61"/>
    </location>
</feature>
<keyword evidence="1 2" id="KW-0175">Coiled coil</keyword>
<gene>
    <name evidence="5 6" type="primary">LOC118406961</name>
</gene>
<protein>
    <submittedName>
        <fullName evidence="5 6">Uncharacterized protein LOC118406961</fullName>
    </submittedName>
</protein>
<name>A0A9J7HP75_BRAFL</name>
<dbReference type="KEGG" id="bfo:118406961"/>
<dbReference type="GeneID" id="118406961"/>
<accession>A0A9J7HP75</accession>
<dbReference type="RefSeq" id="XP_035663256.1">
    <property type="nucleotide sequence ID" value="XM_035807363.1"/>
</dbReference>
<evidence type="ECO:0000313" key="5">
    <source>
        <dbReference type="RefSeq" id="XP_035663256.1"/>
    </source>
</evidence>
<keyword evidence="4" id="KW-1185">Reference proteome</keyword>
<evidence type="ECO:0000256" key="3">
    <source>
        <dbReference type="SAM" id="MobiDB-lite"/>
    </source>
</evidence>
<reference evidence="5 6" key="2">
    <citation type="submission" date="2025-04" db="UniProtKB">
        <authorList>
            <consortium name="RefSeq"/>
        </authorList>
    </citation>
    <scope>IDENTIFICATION</scope>
    <source>
        <strain evidence="5 6">S238N-H82</strain>
        <tissue evidence="5 6">Testes</tissue>
    </source>
</reference>
<sequence length="446" mass="49569">MKVLNSAVVKAKIKVVIEDLEEVLQELKKVAAELRVIIEQIDDITARIDQEEARVKSLQLLKGREDSMMSLLDPRGRPNGQLKIQTAHCNHISDITGGARSRTRCEYPDILVSSPPQFQHLRETAIVDTQLFYSLGAEGGHRQYNTIDTSELRKMQSASCVETKSQTLRTPGDCRYSPVGAESDTGDGQSRKSCTLDRRSDSATTRLVTMRNGPIRTVSAVNTSSTSVSKLIESEEALETCRQDTHSYVLHGTRLMHTCSGRDCGGHRDTSGDSDSVLTIESTGRLVKGRTRNEEYICGDSTSSSSISVHDETVSMMRKSTSGCFSCAAASNTDSNEELAVTRCLSTRRTWRSQTVSDARRRFFRPKVELRNGTGIRYHTMDDHGMKADTHFRESGGAHSVLTDSQTWLVSTGSQTTEDISDVEADERVKNYLRDFVNLRDEITKL</sequence>
<dbReference type="Proteomes" id="UP000001554">
    <property type="component" value="Chromosome 2"/>
</dbReference>
<evidence type="ECO:0000256" key="2">
    <source>
        <dbReference type="SAM" id="Coils"/>
    </source>
</evidence>
<dbReference type="RefSeq" id="XP_035663264.1">
    <property type="nucleotide sequence ID" value="XM_035807371.1"/>
</dbReference>
<feature type="region of interest" description="Disordered" evidence="3">
    <location>
        <begin position="173"/>
        <end position="200"/>
    </location>
</feature>
<dbReference type="PANTHER" id="PTHR15917">
    <property type="match status" value="1"/>
</dbReference>
<dbReference type="OrthoDB" id="10019788at2759"/>
<dbReference type="OMA" id="PEEYSCG"/>
<organism evidence="4 6">
    <name type="scientific">Branchiostoma floridae</name>
    <name type="common">Florida lancelet</name>
    <name type="synonym">Amphioxus</name>
    <dbReference type="NCBI Taxonomy" id="7739"/>
    <lineage>
        <taxon>Eukaryota</taxon>
        <taxon>Metazoa</taxon>
        <taxon>Chordata</taxon>
        <taxon>Cephalochordata</taxon>
        <taxon>Leptocardii</taxon>
        <taxon>Amphioxiformes</taxon>
        <taxon>Branchiostomatidae</taxon>
        <taxon>Branchiostoma</taxon>
    </lineage>
</organism>